<organism evidence="1 2">
    <name type="scientific">Vicia faba</name>
    <name type="common">Broad bean</name>
    <name type="synonym">Faba vulgaris</name>
    <dbReference type="NCBI Taxonomy" id="3906"/>
    <lineage>
        <taxon>Eukaryota</taxon>
        <taxon>Viridiplantae</taxon>
        <taxon>Streptophyta</taxon>
        <taxon>Embryophyta</taxon>
        <taxon>Tracheophyta</taxon>
        <taxon>Spermatophyta</taxon>
        <taxon>Magnoliopsida</taxon>
        <taxon>eudicotyledons</taxon>
        <taxon>Gunneridae</taxon>
        <taxon>Pentapetalae</taxon>
        <taxon>rosids</taxon>
        <taxon>fabids</taxon>
        <taxon>Fabales</taxon>
        <taxon>Fabaceae</taxon>
        <taxon>Papilionoideae</taxon>
        <taxon>50 kb inversion clade</taxon>
        <taxon>NPAAA clade</taxon>
        <taxon>Hologalegina</taxon>
        <taxon>IRL clade</taxon>
        <taxon>Fabeae</taxon>
        <taxon>Vicia</taxon>
    </lineage>
</organism>
<evidence type="ECO:0000313" key="2">
    <source>
        <dbReference type="Proteomes" id="UP001157006"/>
    </source>
</evidence>
<dbReference type="EMBL" id="OX451739">
    <property type="protein sequence ID" value="CAI8610972.1"/>
    <property type="molecule type" value="Genomic_DNA"/>
</dbReference>
<proteinExistence type="predicted"/>
<sequence>MQVQGTITSWTSTAIKNGIEIKPGAEIYDYYKGMFHAGCSIWRTQGLKGLVQEYLDRLPLNFEKTIDCLNSVNSTNQVKDIDMNENTISFVEESVMEKVL</sequence>
<evidence type="ECO:0000313" key="1">
    <source>
        <dbReference type="EMBL" id="CAI8610972.1"/>
    </source>
</evidence>
<accession>A0AAV1AKQ0</accession>
<protein>
    <submittedName>
        <fullName evidence="1">Uncharacterized protein</fullName>
    </submittedName>
</protein>
<name>A0AAV1AKQ0_VICFA</name>
<reference evidence="1 2" key="1">
    <citation type="submission" date="2023-01" db="EMBL/GenBank/DDBJ databases">
        <authorList>
            <person name="Kreplak J."/>
        </authorList>
    </citation>
    <scope>NUCLEOTIDE SEQUENCE [LARGE SCALE GENOMIC DNA]</scope>
</reference>
<dbReference type="Proteomes" id="UP001157006">
    <property type="component" value="Chromosome 4"/>
</dbReference>
<gene>
    <name evidence="1" type="ORF">VFH_IV207200</name>
</gene>
<keyword evidence="2" id="KW-1185">Reference proteome</keyword>
<dbReference type="AlphaFoldDB" id="A0AAV1AKQ0"/>